<dbReference type="GO" id="GO:0015768">
    <property type="term" value="P:maltose transport"/>
    <property type="evidence" value="ECO:0007669"/>
    <property type="project" value="TreeGrafter"/>
</dbReference>
<dbReference type="PANTHER" id="PTHR30061">
    <property type="entry name" value="MALTOSE-BINDING PERIPLASMIC PROTEIN"/>
    <property type="match status" value="1"/>
</dbReference>
<dbReference type="PANTHER" id="PTHR30061:SF50">
    <property type="entry name" value="MALTOSE_MALTODEXTRIN-BINDING PERIPLASMIC PROTEIN"/>
    <property type="match status" value="1"/>
</dbReference>
<sequence length="456" mass="49060">MSPDRQTSRMDAAGAAPGGGPRVSRRAFARIAASGLAVSVAAPLLAACGDDGESSADGKVTLKFWKYEDPATKSVLEQLVAKYNREQQNVKVVMQTFPFDQYLAEKITTALSAGSGPDVFWVSAATLLNFAPKQLLLPLGDTFTPKEQSDFLPQSLRGITLRGDVYGVPHEMGVQGLLYDQRLMERLRLEPPKTWDELKEVAAKIKTDTRWGIMLPTAPDVFQNFIWWPFLWMGGGEVVSADYSHATIAEPAGVQALALWGDLVRDGLAAPKSSGPFGEELAQGKAGMAALGMWVVGNYRTTYPNVALGAAPLPTPTAGGRSLAAFGGWYTAVSAATKHAEEARRFAVWLFGENPANAVELTKAMTVLSPRRSVTATLETLPAFRKAPIPEFTRIWPSTRAEPAYPPEIQTAVTNALQAVMFSKAEPERAAEDAAKAIDSYLASPDGSLLKELMGS</sequence>
<evidence type="ECO:0000256" key="2">
    <source>
        <dbReference type="ARBA" id="ARBA00022448"/>
    </source>
</evidence>
<evidence type="ECO:0000313" key="5">
    <source>
        <dbReference type="EMBL" id="ADB52400.1"/>
    </source>
</evidence>
<keyword evidence="3" id="KW-0732">Signal</keyword>
<reference evidence="6" key="2">
    <citation type="submission" date="2010-01" db="EMBL/GenBank/DDBJ databases">
        <title>The complete genome of Conexibacter woesei DSM 14684.</title>
        <authorList>
            <consortium name="US DOE Joint Genome Institute (JGI-PGF)"/>
            <person name="Lucas S."/>
            <person name="Copeland A."/>
            <person name="Lapidus A."/>
            <person name="Glavina del Rio T."/>
            <person name="Dalin E."/>
            <person name="Tice H."/>
            <person name="Bruce D."/>
            <person name="Goodwin L."/>
            <person name="Pitluck S."/>
            <person name="Kyrpides N."/>
            <person name="Mavromatis K."/>
            <person name="Ivanova N."/>
            <person name="Mikhailova N."/>
            <person name="Chertkov O."/>
            <person name="Brettin T."/>
            <person name="Detter J.C."/>
            <person name="Han C."/>
            <person name="Larimer F."/>
            <person name="Land M."/>
            <person name="Hauser L."/>
            <person name="Markowitz V."/>
            <person name="Cheng J.-F."/>
            <person name="Hugenholtz P."/>
            <person name="Woyke T."/>
            <person name="Wu D."/>
            <person name="Pukall R."/>
            <person name="Steenblock K."/>
            <person name="Schneider S."/>
            <person name="Klenk H.-P."/>
            <person name="Eisen J.A."/>
        </authorList>
    </citation>
    <scope>NUCLEOTIDE SEQUENCE [LARGE SCALE GENOMIC DNA]</scope>
    <source>
        <strain evidence="6">DSM 14684 / CIP 108061 / JCM 11494 / NBRC 100937 / ID131577</strain>
    </source>
</reference>
<dbReference type="CDD" id="cd13585">
    <property type="entry name" value="PBP2_TMBP_like"/>
    <property type="match status" value="1"/>
</dbReference>
<evidence type="ECO:0000256" key="1">
    <source>
        <dbReference type="ARBA" id="ARBA00008520"/>
    </source>
</evidence>
<dbReference type="Gene3D" id="3.40.190.10">
    <property type="entry name" value="Periplasmic binding protein-like II"/>
    <property type="match status" value="1"/>
</dbReference>
<accession>D3F3N5</accession>
<reference evidence="5 6" key="1">
    <citation type="journal article" date="2010" name="Stand. Genomic Sci.">
        <title>Complete genome sequence of Conexibacter woesei type strain (ID131577).</title>
        <authorList>
            <person name="Pukall R."/>
            <person name="Lapidus A."/>
            <person name="Glavina Del Rio T."/>
            <person name="Copeland A."/>
            <person name="Tice H."/>
            <person name="Cheng J.-F."/>
            <person name="Lucas S."/>
            <person name="Chen F."/>
            <person name="Nolan M."/>
            <person name="Bruce D."/>
            <person name="Goodwin L."/>
            <person name="Pitluck S."/>
            <person name="Mavromatis K."/>
            <person name="Ivanova N."/>
            <person name="Ovchinnikova G."/>
            <person name="Pati A."/>
            <person name="Chen A."/>
            <person name="Palaniappan K."/>
            <person name="Land M."/>
            <person name="Hauser L."/>
            <person name="Chang Y.-J."/>
            <person name="Jeffries C.D."/>
            <person name="Chain P."/>
            <person name="Meincke L."/>
            <person name="Sims D."/>
            <person name="Brettin T."/>
            <person name="Detter J.C."/>
            <person name="Rohde M."/>
            <person name="Goeker M."/>
            <person name="Bristow J."/>
            <person name="Eisen J.A."/>
            <person name="Markowitz V."/>
            <person name="Kyrpides N.C."/>
            <person name="Klenk H.-P."/>
            <person name="Hugenholtz P."/>
        </authorList>
    </citation>
    <scope>NUCLEOTIDE SEQUENCE [LARGE SCALE GENOMIC DNA]</scope>
    <source>
        <strain evidence="6">DSM 14684 / CIP 108061 / JCM 11494 / NBRC 100937 / ID131577</strain>
    </source>
</reference>
<dbReference type="eggNOG" id="COG1653">
    <property type="taxonomic scope" value="Bacteria"/>
</dbReference>
<dbReference type="EMBL" id="CP001854">
    <property type="protein sequence ID" value="ADB52400.1"/>
    <property type="molecule type" value="Genomic_DNA"/>
</dbReference>
<keyword evidence="2" id="KW-0813">Transport</keyword>
<dbReference type="OrthoDB" id="2509690at2"/>
<protein>
    <submittedName>
        <fullName evidence="5">Extracellular solute-binding protein family 1</fullName>
    </submittedName>
</protein>
<dbReference type="InterPro" id="IPR006059">
    <property type="entry name" value="SBP"/>
</dbReference>
<dbReference type="Pfam" id="PF01547">
    <property type="entry name" value="SBP_bac_1"/>
    <property type="match status" value="1"/>
</dbReference>
<dbReference type="GO" id="GO:1901982">
    <property type="term" value="F:maltose binding"/>
    <property type="evidence" value="ECO:0007669"/>
    <property type="project" value="TreeGrafter"/>
</dbReference>
<comment type="similarity">
    <text evidence="1">Belongs to the bacterial solute-binding protein 1 family.</text>
</comment>
<keyword evidence="6" id="KW-1185">Reference proteome</keyword>
<dbReference type="AlphaFoldDB" id="D3F3N5"/>
<organism evidence="5 6">
    <name type="scientific">Conexibacter woesei (strain DSM 14684 / CCUG 47730 / CIP 108061 / JCM 11494 / NBRC 100937 / ID131577)</name>
    <dbReference type="NCBI Taxonomy" id="469383"/>
    <lineage>
        <taxon>Bacteria</taxon>
        <taxon>Bacillati</taxon>
        <taxon>Actinomycetota</taxon>
        <taxon>Thermoleophilia</taxon>
        <taxon>Solirubrobacterales</taxon>
        <taxon>Conexibacteraceae</taxon>
        <taxon>Conexibacter</taxon>
    </lineage>
</organism>
<dbReference type="Proteomes" id="UP000008229">
    <property type="component" value="Chromosome"/>
</dbReference>
<gene>
    <name evidence="5" type="ordered locus">Cwoe_3983</name>
</gene>
<dbReference type="GO" id="GO:0055052">
    <property type="term" value="C:ATP-binding cassette (ABC) transporter complex, substrate-binding subunit-containing"/>
    <property type="evidence" value="ECO:0007669"/>
    <property type="project" value="TreeGrafter"/>
</dbReference>
<name>D3F3N5_CONWI</name>
<evidence type="ECO:0000313" key="6">
    <source>
        <dbReference type="Proteomes" id="UP000008229"/>
    </source>
</evidence>
<dbReference type="STRING" id="469383.Cwoe_3983"/>
<dbReference type="RefSeq" id="WP_012935451.1">
    <property type="nucleotide sequence ID" value="NC_013739.1"/>
</dbReference>
<feature type="region of interest" description="Disordered" evidence="4">
    <location>
        <begin position="1"/>
        <end position="21"/>
    </location>
</feature>
<dbReference type="HOGENOM" id="CLU_031285_10_1_11"/>
<dbReference type="KEGG" id="cwo:Cwoe_3983"/>
<dbReference type="GO" id="GO:0042956">
    <property type="term" value="P:maltodextrin transmembrane transport"/>
    <property type="evidence" value="ECO:0007669"/>
    <property type="project" value="TreeGrafter"/>
</dbReference>
<proteinExistence type="inferred from homology"/>
<evidence type="ECO:0000256" key="4">
    <source>
        <dbReference type="SAM" id="MobiDB-lite"/>
    </source>
</evidence>
<dbReference type="SUPFAM" id="SSF53850">
    <property type="entry name" value="Periplasmic binding protein-like II"/>
    <property type="match status" value="1"/>
</dbReference>
<evidence type="ECO:0000256" key="3">
    <source>
        <dbReference type="ARBA" id="ARBA00022729"/>
    </source>
</evidence>